<comment type="catalytic activity">
    <reaction evidence="9">
        <text>2 GTP = 3',3'-c-di-GMP + 2 diphosphate</text>
        <dbReference type="Rhea" id="RHEA:24898"/>
        <dbReference type="ChEBI" id="CHEBI:33019"/>
        <dbReference type="ChEBI" id="CHEBI:37565"/>
        <dbReference type="ChEBI" id="CHEBI:58805"/>
        <dbReference type="EC" id="2.7.7.65"/>
    </reaction>
</comment>
<dbReference type="EMBL" id="CP015878">
    <property type="protein sequence ID" value="ANI15365.1"/>
    <property type="molecule type" value="Genomic_DNA"/>
</dbReference>
<dbReference type="InterPro" id="IPR043128">
    <property type="entry name" value="Rev_trsase/Diguanyl_cyclase"/>
</dbReference>
<dbReference type="Gene3D" id="3.30.450.20">
    <property type="entry name" value="PAS domain"/>
    <property type="match status" value="1"/>
</dbReference>
<evidence type="ECO:0000256" key="8">
    <source>
        <dbReference type="ARBA" id="ARBA00023136"/>
    </source>
</evidence>
<reference evidence="12 13" key="1">
    <citation type="submission" date="2016-05" db="EMBL/GenBank/DDBJ databases">
        <title>Genome Sequence of Pseudomonas citronellolis Strain SJTE-3, an Estrogens and Persistent Organic Pollutants degradation strain.</title>
        <authorList>
            <person name="Liang R."/>
        </authorList>
    </citation>
    <scope>NUCLEOTIDE SEQUENCE [LARGE SCALE GENOMIC DNA]</scope>
    <source>
        <strain evidence="12 13">SJTE-3</strain>
    </source>
</reference>
<comment type="subcellular location">
    <subcellularLocation>
        <location evidence="2">Cell inner membrane</location>
    </subcellularLocation>
    <subcellularLocation>
        <location evidence="3">Cell membrane</location>
        <topology evidence="3">Multi-pass membrane protein</topology>
    </subcellularLocation>
</comment>
<dbReference type="Pfam" id="PF00990">
    <property type="entry name" value="GGDEF"/>
    <property type="match status" value="1"/>
</dbReference>
<evidence type="ECO:0000256" key="9">
    <source>
        <dbReference type="ARBA" id="ARBA00034247"/>
    </source>
</evidence>
<feature type="domain" description="GGDEF" evidence="11">
    <location>
        <begin position="386"/>
        <end position="516"/>
    </location>
</feature>
<evidence type="ECO:0000256" key="2">
    <source>
        <dbReference type="ARBA" id="ARBA00004533"/>
    </source>
</evidence>
<evidence type="ECO:0000256" key="7">
    <source>
        <dbReference type="ARBA" id="ARBA00022989"/>
    </source>
</evidence>
<dbReference type="GO" id="GO:0052621">
    <property type="term" value="F:diguanylate cyclase activity"/>
    <property type="evidence" value="ECO:0007669"/>
    <property type="project" value="UniProtKB-EC"/>
</dbReference>
<dbReference type="SUPFAM" id="SSF55073">
    <property type="entry name" value="Nucleotide cyclase"/>
    <property type="match status" value="1"/>
</dbReference>
<protein>
    <recommendedName>
        <fullName evidence="4">diguanylate cyclase</fullName>
        <ecNumber evidence="4">2.7.7.65</ecNumber>
    </recommendedName>
</protein>
<dbReference type="InterPro" id="IPR033479">
    <property type="entry name" value="dCache_1"/>
</dbReference>
<sequence length="527" mass="57520">MSLGPMPRLNLRTLILLFASLAAIATLANDLFATYRIQRETLVLSALEHNRAYAAKVALSINQSLASSLDRLAYSATVLGRDFADAAVRGAEVERLARQDGSFNTVVIVDATGRILSALPQWLSANGRKILSKRPLEMRQAMISPAFHSHSGERVVFVSHPVWNARGDYLGLVGGTIYLNRANSLNHIVSRHFQKDTSFVYLVDEQRQLLYHPERERIGQTIGVNAAVDAALRGESGAMQVTNHEGLEMLAGYAAVPDSGWGVVSQQPLSVTLGAVRALMLQVLAGIVPMILLGFPLLWWIAARISHPLRRLADYAAQLDNTERIEGVRAWYFEAWRIRRALIIGGQMTQERIGQLNRQAQSDPLTGLANRRALEATLASWVARGEPFAVISMDIDHFKQVNDTFGHAAGDQVLQAFAEVLRCNSRSGDLPCRAGGEEFILLLPATSLGVAAEVAERIRLTTERTDFPQVGRVTLSLGVAFSSEGRTDVGAVLATADALLYQAKQAGRNRVMVADERPVGVAQPHPS</sequence>
<dbReference type="RefSeq" id="WP_064583203.1">
    <property type="nucleotide sequence ID" value="NZ_CP015878.1"/>
</dbReference>
<dbReference type="NCBIfam" id="TIGR00254">
    <property type="entry name" value="GGDEF"/>
    <property type="match status" value="1"/>
</dbReference>
<dbReference type="InterPro" id="IPR029151">
    <property type="entry name" value="Sensor-like_sf"/>
</dbReference>
<evidence type="ECO:0000256" key="4">
    <source>
        <dbReference type="ARBA" id="ARBA00012528"/>
    </source>
</evidence>
<evidence type="ECO:0000313" key="12">
    <source>
        <dbReference type="EMBL" id="ANI15365.1"/>
    </source>
</evidence>
<evidence type="ECO:0000256" key="5">
    <source>
        <dbReference type="ARBA" id="ARBA00022475"/>
    </source>
</evidence>
<dbReference type="Proteomes" id="UP000077748">
    <property type="component" value="Chromosome"/>
</dbReference>
<evidence type="ECO:0000256" key="10">
    <source>
        <dbReference type="SAM" id="Phobius"/>
    </source>
</evidence>
<dbReference type="SMART" id="SM00267">
    <property type="entry name" value="GGDEF"/>
    <property type="match status" value="1"/>
</dbReference>
<dbReference type="SUPFAM" id="SSF103190">
    <property type="entry name" value="Sensory domain-like"/>
    <property type="match status" value="1"/>
</dbReference>
<evidence type="ECO:0000256" key="6">
    <source>
        <dbReference type="ARBA" id="ARBA00022692"/>
    </source>
</evidence>
<dbReference type="CDD" id="cd12912">
    <property type="entry name" value="PDC2_MCP_like"/>
    <property type="match status" value="1"/>
</dbReference>
<dbReference type="PROSITE" id="PS50887">
    <property type="entry name" value="GGDEF"/>
    <property type="match status" value="1"/>
</dbReference>
<dbReference type="CDD" id="cd01949">
    <property type="entry name" value="GGDEF"/>
    <property type="match status" value="1"/>
</dbReference>
<dbReference type="PANTHER" id="PTHR45138">
    <property type="entry name" value="REGULATORY COMPONENTS OF SENSORY TRANSDUCTION SYSTEM"/>
    <property type="match status" value="1"/>
</dbReference>
<accession>A0A1A9KCV1</accession>
<dbReference type="GO" id="GO:0005886">
    <property type="term" value="C:plasma membrane"/>
    <property type="evidence" value="ECO:0007669"/>
    <property type="project" value="UniProtKB-SubCell"/>
</dbReference>
<keyword evidence="5" id="KW-1003">Cell membrane</keyword>
<proteinExistence type="predicted"/>
<keyword evidence="7 10" id="KW-1133">Transmembrane helix</keyword>
<dbReference type="InterPro" id="IPR000160">
    <property type="entry name" value="GGDEF_dom"/>
</dbReference>
<feature type="transmembrane region" description="Helical" evidence="10">
    <location>
        <begin position="279"/>
        <end position="302"/>
    </location>
</feature>
<dbReference type="Pfam" id="PF02743">
    <property type="entry name" value="dCache_1"/>
    <property type="match status" value="1"/>
</dbReference>
<dbReference type="PANTHER" id="PTHR45138:SF9">
    <property type="entry name" value="DIGUANYLATE CYCLASE DGCM-RELATED"/>
    <property type="match status" value="1"/>
</dbReference>
<name>A0A1A9KCV1_9PSED</name>
<evidence type="ECO:0000313" key="13">
    <source>
        <dbReference type="Proteomes" id="UP000077748"/>
    </source>
</evidence>
<dbReference type="InterPro" id="IPR050469">
    <property type="entry name" value="Diguanylate_Cyclase"/>
</dbReference>
<comment type="cofactor">
    <cofactor evidence="1">
        <name>Mg(2+)</name>
        <dbReference type="ChEBI" id="CHEBI:18420"/>
    </cofactor>
</comment>
<evidence type="ECO:0000259" key="11">
    <source>
        <dbReference type="PROSITE" id="PS50887"/>
    </source>
</evidence>
<evidence type="ECO:0000256" key="3">
    <source>
        <dbReference type="ARBA" id="ARBA00004651"/>
    </source>
</evidence>
<dbReference type="InterPro" id="IPR029787">
    <property type="entry name" value="Nucleotide_cyclase"/>
</dbReference>
<evidence type="ECO:0000256" key="1">
    <source>
        <dbReference type="ARBA" id="ARBA00001946"/>
    </source>
</evidence>
<dbReference type="FunFam" id="3.30.70.270:FF:000001">
    <property type="entry name" value="Diguanylate cyclase domain protein"/>
    <property type="match status" value="1"/>
</dbReference>
<keyword evidence="6 10" id="KW-0812">Transmembrane</keyword>
<dbReference type="EC" id="2.7.7.65" evidence="4"/>
<dbReference type="AlphaFoldDB" id="A0A1A9KCV1"/>
<dbReference type="Gene3D" id="3.30.70.270">
    <property type="match status" value="1"/>
</dbReference>
<keyword evidence="8 10" id="KW-0472">Membrane</keyword>
<gene>
    <name evidence="12" type="ORF">A9C11_15885</name>
</gene>
<organism evidence="12 13">
    <name type="scientific">Pseudomonas citronellolis</name>
    <dbReference type="NCBI Taxonomy" id="53408"/>
    <lineage>
        <taxon>Bacteria</taxon>
        <taxon>Pseudomonadati</taxon>
        <taxon>Pseudomonadota</taxon>
        <taxon>Gammaproteobacteria</taxon>
        <taxon>Pseudomonadales</taxon>
        <taxon>Pseudomonadaceae</taxon>
        <taxon>Pseudomonas</taxon>
    </lineage>
</organism>